<evidence type="ECO:0000256" key="5">
    <source>
        <dbReference type="SAM" id="MobiDB-lite"/>
    </source>
</evidence>
<organism evidence="8 9">
    <name type="scientific">Lysobacter spongiicola DSM 21749</name>
    <dbReference type="NCBI Taxonomy" id="1122188"/>
    <lineage>
        <taxon>Bacteria</taxon>
        <taxon>Pseudomonadati</taxon>
        <taxon>Pseudomonadota</taxon>
        <taxon>Gammaproteobacteria</taxon>
        <taxon>Lysobacterales</taxon>
        <taxon>Lysobacteraceae</taxon>
        <taxon>Novilysobacter</taxon>
    </lineage>
</organism>
<dbReference type="PANTHER" id="PTHR30566:SF25">
    <property type="entry name" value="INNER MEMBRANE PROTEIN"/>
    <property type="match status" value="1"/>
</dbReference>
<feature type="compositionally biased region" description="Low complexity" evidence="5">
    <location>
        <begin position="348"/>
        <end position="357"/>
    </location>
</feature>
<dbReference type="PANTHER" id="PTHR30566">
    <property type="entry name" value="YNAI-RELATED MECHANOSENSITIVE ION CHANNEL"/>
    <property type="match status" value="1"/>
</dbReference>
<evidence type="ECO:0000256" key="2">
    <source>
        <dbReference type="ARBA" id="ARBA00022692"/>
    </source>
</evidence>
<feature type="transmembrane region" description="Helical" evidence="6">
    <location>
        <begin position="52"/>
        <end position="71"/>
    </location>
</feature>
<keyword evidence="4 6" id="KW-0472">Membrane</keyword>
<protein>
    <submittedName>
        <fullName evidence="8">Small-conductance mechanosensitive channel</fullName>
    </submittedName>
</protein>
<proteinExistence type="predicted"/>
<sequence length="397" mass="43472">MSLGGWQDIAAVAWPLLVALLLGWVVRRALLAVARRARASAATHMRARIAEVVAVPASVALPLLFLSVAVTLTPLPGEWVARIQHWLGVGGLLCITWLLIRAAGAVERRILRENPVDMEDNLAARRVQTQTRVVSRVVQTAILVIGVAIALMTFPAIREIGAAMLASAGIIGLVAGIAARPVFGNLIAGLQIAIAQPIRMDDVVIVEGEWGRIEQITSTYVVVRIWDERRLVVPLQWFIENPFQNWTRTSAELLGTAFLWLDYRTPMARVREELERICRDDERWDGRVCVAQVTETAETTIQVRLLVSARNSGELFDLRCVVREKMIAYLAAQYPESLPRFRADLTRAGAGDDAAGTPQTGSRGSRDAARVSSPGAEDVSAADRAAALAEQEQARRD</sequence>
<feature type="compositionally biased region" description="Low complexity" evidence="5">
    <location>
        <begin position="376"/>
        <end position="391"/>
    </location>
</feature>
<feature type="transmembrane region" description="Helical" evidence="6">
    <location>
        <begin position="133"/>
        <end position="154"/>
    </location>
</feature>
<dbReference type="Gene3D" id="1.10.287.1260">
    <property type="match status" value="1"/>
</dbReference>
<evidence type="ECO:0000313" key="8">
    <source>
        <dbReference type="EMBL" id="SKA05636.1"/>
    </source>
</evidence>
<dbReference type="SUPFAM" id="SSF50182">
    <property type="entry name" value="Sm-like ribonucleoproteins"/>
    <property type="match status" value="1"/>
</dbReference>
<reference evidence="8 9" key="1">
    <citation type="submission" date="2017-02" db="EMBL/GenBank/DDBJ databases">
        <authorList>
            <person name="Peterson S.W."/>
        </authorList>
    </citation>
    <scope>NUCLEOTIDE SEQUENCE [LARGE SCALE GENOMIC DNA]</scope>
    <source>
        <strain evidence="8 9">DSM 21749</strain>
    </source>
</reference>
<name>A0A1T4QPM4_9GAMM</name>
<dbReference type="InterPro" id="IPR006685">
    <property type="entry name" value="MscS_channel_2nd"/>
</dbReference>
<keyword evidence="9" id="KW-1185">Reference proteome</keyword>
<evidence type="ECO:0000256" key="4">
    <source>
        <dbReference type="ARBA" id="ARBA00023136"/>
    </source>
</evidence>
<evidence type="ECO:0000256" key="1">
    <source>
        <dbReference type="ARBA" id="ARBA00004370"/>
    </source>
</evidence>
<dbReference type="InterPro" id="IPR010920">
    <property type="entry name" value="LSM_dom_sf"/>
</dbReference>
<dbReference type="AlphaFoldDB" id="A0A1T4QPM4"/>
<dbReference type="InterPro" id="IPR023408">
    <property type="entry name" value="MscS_beta-dom_sf"/>
</dbReference>
<keyword evidence="2 6" id="KW-0812">Transmembrane</keyword>
<dbReference type="Proteomes" id="UP000190061">
    <property type="component" value="Unassembled WGS sequence"/>
</dbReference>
<evidence type="ECO:0000259" key="7">
    <source>
        <dbReference type="Pfam" id="PF00924"/>
    </source>
</evidence>
<feature type="transmembrane region" description="Helical" evidence="6">
    <location>
        <begin position="12"/>
        <end position="31"/>
    </location>
</feature>
<dbReference type="EMBL" id="FUXP01000005">
    <property type="protein sequence ID" value="SKA05636.1"/>
    <property type="molecule type" value="Genomic_DNA"/>
</dbReference>
<feature type="region of interest" description="Disordered" evidence="5">
    <location>
        <begin position="348"/>
        <end position="397"/>
    </location>
</feature>
<dbReference type="GO" id="GO:0016020">
    <property type="term" value="C:membrane"/>
    <property type="evidence" value="ECO:0007669"/>
    <property type="project" value="UniProtKB-SubCell"/>
</dbReference>
<dbReference type="Gene3D" id="2.30.30.60">
    <property type="match status" value="1"/>
</dbReference>
<dbReference type="GO" id="GO:0008381">
    <property type="term" value="F:mechanosensitive monoatomic ion channel activity"/>
    <property type="evidence" value="ECO:0007669"/>
    <property type="project" value="UniProtKB-ARBA"/>
</dbReference>
<comment type="subcellular location">
    <subcellularLocation>
        <location evidence="1">Membrane</location>
    </subcellularLocation>
</comment>
<feature type="transmembrane region" description="Helical" evidence="6">
    <location>
        <begin position="83"/>
        <end position="100"/>
    </location>
</feature>
<feature type="domain" description="Mechanosensitive ion channel MscS" evidence="7">
    <location>
        <begin position="182"/>
        <end position="248"/>
    </location>
</feature>
<dbReference type="OrthoDB" id="9792218at2"/>
<dbReference type="RefSeq" id="WP_078758325.1">
    <property type="nucleotide sequence ID" value="NZ_FUXP01000005.1"/>
</dbReference>
<evidence type="ECO:0000313" key="9">
    <source>
        <dbReference type="Proteomes" id="UP000190061"/>
    </source>
</evidence>
<evidence type="ECO:0000256" key="6">
    <source>
        <dbReference type="SAM" id="Phobius"/>
    </source>
</evidence>
<keyword evidence="3 6" id="KW-1133">Transmembrane helix</keyword>
<evidence type="ECO:0000256" key="3">
    <source>
        <dbReference type="ARBA" id="ARBA00022989"/>
    </source>
</evidence>
<accession>A0A1T4QPM4</accession>
<gene>
    <name evidence="8" type="ORF">SAMN02745674_01758</name>
</gene>
<feature type="transmembrane region" description="Helical" evidence="6">
    <location>
        <begin position="160"/>
        <end position="179"/>
    </location>
</feature>
<dbReference type="Pfam" id="PF00924">
    <property type="entry name" value="MS_channel_2nd"/>
    <property type="match status" value="1"/>
</dbReference>
<dbReference type="STRING" id="1122188.SAMN02745674_01758"/>